<evidence type="ECO:0000313" key="3">
    <source>
        <dbReference type="Proteomes" id="UP001140949"/>
    </source>
</evidence>
<comment type="caution">
    <text evidence="2">The sequence shown here is derived from an EMBL/GenBank/DDBJ whole genome shotgun (WGS) entry which is preliminary data.</text>
</comment>
<evidence type="ECO:0000313" key="2">
    <source>
        <dbReference type="EMBL" id="KAJ6841771.1"/>
    </source>
</evidence>
<accession>A0AAX6HM92</accession>
<feature type="region of interest" description="Disordered" evidence="1">
    <location>
        <begin position="31"/>
        <end position="51"/>
    </location>
</feature>
<sequence>MARRSRSEFREAVSWSLTNSGDTPARLRWRTTKQRRESRERENVERESRERKRMSVCCQNCIGPCALIYNKIMCVRVCAGMRVAGL</sequence>
<name>A0AAX6HM92_IRIPA</name>
<gene>
    <name evidence="2" type="ORF">M6B38_305245</name>
</gene>
<dbReference type="Proteomes" id="UP001140949">
    <property type="component" value="Unassembled WGS sequence"/>
</dbReference>
<protein>
    <submittedName>
        <fullName evidence="2">Uncharacterized protein</fullName>
    </submittedName>
</protein>
<reference evidence="2" key="1">
    <citation type="journal article" date="2023" name="GigaByte">
        <title>Genome assembly of the bearded iris, Iris pallida Lam.</title>
        <authorList>
            <person name="Bruccoleri R.E."/>
            <person name="Oakeley E.J."/>
            <person name="Faust A.M.E."/>
            <person name="Altorfer M."/>
            <person name="Dessus-Babus S."/>
            <person name="Burckhardt D."/>
            <person name="Oertli M."/>
            <person name="Naumann U."/>
            <person name="Petersen F."/>
            <person name="Wong J."/>
        </authorList>
    </citation>
    <scope>NUCLEOTIDE SEQUENCE</scope>
    <source>
        <strain evidence="2">GSM-AAB239-AS_SAM_17_03QT</strain>
    </source>
</reference>
<keyword evidence="3" id="KW-1185">Reference proteome</keyword>
<feature type="compositionally biased region" description="Basic and acidic residues" evidence="1">
    <location>
        <begin position="34"/>
        <end position="50"/>
    </location>
</feature>
<proteinExistence type="predicted"/>
<dbReference type="EMBL" id="JANAVB010008398">
    <property type="protein sequence ID" value="KAJ6841771.1"/>
    <property type="molecule type" value="Genomic_DNA"/>
</dbReference>
<reference evidence="2" key="2">
    <citation type="submission" date="2023-04" db="EMBL/GenBank/DDBJ databases">
        <authorList>
            <person name="Bruccoleri R.E."/>
            <person name="Oakeley E.J."/>
            <person name="Faust A.-M."/>
            <person name="Dessus-Babus S."/>
            <person name="Altorfer M."/>
            <person name="Burckhardt D."/>
            <person name="Oertli M."/>
            <person name="Naumann U."/>
            <person name="Petersen F."/>
            <person name="Wong J."/>
        </authorList>
    </citation>
    <scope>NUCLEOTIDE SEQUENCE</scope>
    <source>
        <strain evidence="2">GSM-AAB239-AS_SAM_17_03QT</strain>
        <tissue evidence="2">Leaf</tissue>
    </source>
</reference>
<organism evidence="2 3">
    <name type="scientific">Iris pallida</name>
    <name type="common">Sweet iris</name>
    <dbReference type="NCBI Taxonomy" id="29817"/>
    <lineage>
        <taxon>Eukaryota</taxon>
        <taxon>Viridiplantae</taxon>
        <taxon>Streptophyta</taxon>
        <taxon>Embryophyta</taxon>
        <taxon>Tracheophyta</taxon>
        <taxon>Spermatophyta</taxon>
        <taxon>Magnoliopsida</taxon>
        <taxon>Liliopsida</taxon>
        <taxon>Asparagales</taxon>
        <taxon>Iridaceae</taxon>
        <taxon>Iridoideae</taxon>
        <taxon>Irideae</taxon>
        <taxon>Iris</taxon>
    </lineage>
</organism>
<evidence type="ECO:0000256" key="1">
    <source>
        <dbReference type="SAM" id="MobiDB-lite"/>
    </source>
</evidence>
<dbReference type="AlphaFoldDB" id="A0AAX6HM92"/>